<dbReference type="Gene3D" id="3.90.640.10">
    <property type="entry name" value="Actin, Chain A, domain 4"/>
    <property type="match status" value="1"/>
</dbReference>
<dbReference type="Gene3D" id="3.30.420.40">
    <property type="match status" value="2"/>
</dbReference>
<gene>
    <name evidence="2" type="ORF">M0811_10529</name>
</gene>
<sequence length="355" mass="40799">MLNEENNIIVIDDGKYQIRAGFPGNLTPNFTIESESTIPQKFSNLIPKGIFQDWDYIEQTWTEIFKNKMQIDPQTHKILVSESPLEPIQNRFVKAEILFEKFQFQKAFFAIQNVLALYGSGKTTGVSVNLGFDTISIVPIFDEKIFPNSIKRLEIGGWDIDQYLFQLLMENSQNKNLAQQKSLSAFIRKAKEKFAFLESNNFDSSNFLLGNITKKQALFQEHPEIRIDWNDENSKCAEILFNPQLYGINNFGIQKLLHISIDKKSPLLSRKKLFENILLFGGSSQIHGLKERLSQELPLLTSKSLTFNIDAQKSNENLVWIGGSFVASKVLRSTDWIDKSEYSEYGESICYKKCF</sequence>
<dbReference type="Proteomes" id="UP001149090">
    <property type="component" value="Unassembled WGS sequence"/>
</dbReference>
<evidence type="ECO:0000313" key="3">
    <source>
        <dbReference type="Proteomes" id="UP001149090"/>
    </source>
</evidence>
<keyword evidence="3" id="KW-1185">Reference proteome</keyword>
<comment type="caution">
    <text evidence="2">The sequence shown here is derived from an EMBL/GenBank/DDBJ whole genome shotgun (WGS) entry which is preliminary data.</text>
</comment>
<proteinExistence type="inferred from homology"/>
<dbReference type="Pfam" id="PF00022">
    <property type="entry name" value="Actin"/>
    <property type="match status" value="1"/>
</dbReference>
<evidence type="ECO:0000313" key="2">
    <source>
        <dbReference type="EMBL" id="KAJ5071257.1"/>
    </source>
</evidence>
<dbReference type="AlphaFoldDB" id="A0A9Q0LEA4"/>
<organism evidence="2 3">
    <name type="scientific">Anaeramoeba ignava</name>
    <name type="common">Anaerobic marine amoeba</name>
    <dbReference type="NCBI Taxonomy" id="1746090"/>
    <lineage>
        <taxon>Eukaryota</taxon>
        <taxon>Metamonada</taxon>
        <taxon>Anaeramoebidae</taxon>
        <taxon>Anaeramoeba</taxon>
    </lineage>
</organism>
<protein>
    <submittedName>
        <fullName evidence="2">Actin-17-related</fullName>
    </submittedName>
</protein>
<evidence type="ECO:0000256" key="1">
    <source>
        <dbReference type="RuleBase" id="RU000487"/>
    </source>
</evidence>
<dbReference type="PANTHER" id="PTHR11937">
    <property type="entry name" value="ACTIN"/>
    <property type="match status" value="1"/>
</dbReference>
<dbReference type="SMART" id="SM00268">
    <property type="entry name" value="ACTIN"/>
    <property type="match status" value="1"/>
</dbReference>
<dbReference type="OrthoDB" id="337660at2759"/>
<dbReference type="InterPro" id="IPR004000">
    <property type="entry name" value="Actin"/>
</dbReference>
<dbReference type="SUPFAM" id="SSF53067">
    <property type="entry name" value="Actin-like ATPase domain"/>
    <property type="match status" value="2"/>
</dbReference>
<dbReference type="InterPro" id="IPR043129">
    <property type="entry name" value="ATPase_NBD"/>
</dbReference>
<reference evidence="2" key="1">
    <citation type="submission" date="2022-10" db="EMBL/GenBank/DDBJ databases">
        <title>Novel sulphate-reducing endosymbionts in the free-living metamonad Anaeramoeba.</title>
        <authorList>
            <person name="Jerlstrom-Hultqvist J."/>
            <person name="Cepicka I."/>
            <person name="Gallot-Lavallee L."/>
            <person name="Salas-Leiva D."/>
            <person name="Curtis B.A."/>
            <person name="Zahonova K."/>
            <person name="Pipaliya S."/>
            <person name="Dacks J."/>
            <person name="Roger A.J."/>
        </authorList>
    </citation>
    <scope>NUCLEOTIDE SEQUENCE</scope>
    <source>
        <strain evidence="2">BMAN</strain>
    </source>
</reference>
<comment type="similarity">
    <text evidence="1">Belongs to the actin family.</text>
</comment>
<accession>A0A9Q0LEA4</accession>
<dbReference type="EMBL" id="JAPDFW010000090">
    <property type="protein sequence ID" value="KAJ5071257.1"/>
    <property type="molecule type" value="Genomic_DNA"/>
</dbReference>
<dbReference type="PRINTS" id="PR00190">
    <property type="entry name" value="ACTIN"/>
</dbReference>
<name>A0A9Q0LEA4_ANAIG</name>